<evidence type="ECO:0000256" key="2">
    <source>
        <dbReference type="ARBA" id="ARBA00022980"/>
    </source>
</evidence>
<comment type="caution">
    <text evidence="5">The sequence shown here is derived from an EMBL/GenBank/DDBJ whole genome shotgun (WGS) entry which is preliminary data.</text>
</comment>
<dbReference type="CDD" id="cd23702">
    <property type="entry name" value="eL14"/>
    <property type="match status" value="1"/>
</dbReference>
<comment type="similarity">
    <text evidence="1">Belongs to the eukaryotic ribosomal protein eL14 family.</text>
</comment>
<dbReference type="InterPro" id="IPR014722">
    <property type="entry name" value="Rib_uL2_dom2"/>
</dbReference>
<evidence type="ECO:0000259" key="4">
    <source>
        <dbReference type="Pfam" id="PF01929"/>
    </source>
</evidence>
<dbReference type="Gene3D" id="2.30.30.30">
    <property type="match status" value="1"/>
</dbReference>
<proteinExistence type="inferred from homology"/>
<evidence type="ECO:0000256" key="1">
    <source>
        <dbReference type="ARBA" id="ARBA00006592"/>
    </source>
</evidence>
<dbReference type="InterPro" id="IPR008991">
    <property type="entry name" value="Translation_prot_SH3-like_sf"/>
</dbReference>
<name>A0A835ERZ3_9POAL</name>
<evidence type="ECO:0000313" key="5">
    <source>
        <dbReference type="EMBL" id="KAF8702704.1"/>
    </source>
</evidence>
<keyword evidence="6" id="KW-1185">Reference proteome</keyword>
<dbReference type="GO" id="GO:0042273">
    <property type="term" value="P:ribosomal large subunit biogenesis"/>
    <property type="evidence" value="ECO:0007669"/>
    <property type="project" value="TreeGrafter"/>
</dbReference>
<evidence type="ECO:0000313" key="6">
    <source>
        <dbReference type="Proteomes" id="UP000636709"/>
    </source>
</evidence>
<dbReference type="EMBL" id="JACEFO010001783">
    <property type="protein sequence ID" value="KAF8702704.1"/>
    <property type="molecule type" value="Genomic_DNA"/>
</dbReference>
<dbReference type="PANTHER" id="PTHR11127">
    <property type="entry name" value="60S RIBOSOMAL PROTEIN L14"/>
    <property type="match status" value="1"/>
</dbReference>
<protein>
    <recommendedName>
        <fullName evidence="4">Large ribosomal subunit protein eL14 domain-containing protein</fullName>
    </recommendedName>
</protein>
<gene>
    <name evidence="5" type="ORF">HU200_032529</name>
</gene>
<dbReference type="GO" id="GO:0003729">
    <property type="term" value="F:mRNA binding"/>
    <property type="evidence" value="ECO:0007669"/>
    <property type="project" value="UniProtKB-ARBA"/>
</dbReference>
<dbReference type="Pfam" id="PF01929">
    <property type="entry name" value="Ribosomal_L14e"/>
    <property type="match status" value="1"/>
</dbReference>
<keyword evidence="3" id="KW-0687">Ribonucleoprotein</keyword>
<dbReference type="OrthoDB" id="1863004at2759"/>
<dbReference type="FunFam" id="2.30.30.30:FF:000026">
    <property type="entry name" value="60S ribosomal protein L14-1"/>
    <property type="match status" value="1"/>
</dbReference>
<accession>A0A835ERZ3</accession>
<feature type="domain" description="Large ribosomal subunit protein eL14" evidence="4">
    <location>
        <begin position="48"/>
        <end position="109"/>
    </location>
</feature>
<dbReference type="PANTHER" id="PTHR11127:SF2">
    <property type="entry name" value="LARGE RIBOSOMAL SUBUNIT PROTEIN EL14"/>
    <property type="match status" value="1"/>
</dbReference>
<sequence length="235" mass="25638">MVLQPFKRFVEIGRVALVNYGKDYGRLVVIVDVVDQNRALVDAPDMVRCQMNFKRLSLTDIKIDIKRVPKKTTLIKAMEEADVKGKWEKSSWGKKLIVQKTRASLNDFDSNSPVRLDLPGSLPAEHPAPDVAGFDGLDGGGGACSAAVMNATFDLALHGVTRRRMFRTLGVCNDRGTVAVSYAGAVLAWGRVPKFCVAAQGEEHVRMVSLSATTWSFPSTCAAAWPPSGSRGRWS</sequence>
<dbReference type="SUPFAM" id="SSF50104">
    <property type="entry name" value="Translation proteins SH3-like domain"/>
    <property type="match status" value="1"/>
</dbReference>
<reference evidence="5" key="1">
    <citation type="submission" date="2020-07" db="EMBL/GenBank/DDBJ databases">
        <title>Genome sequence and genetic diversity analysis of an under-domesticated orphan crop, white fonio (Digitaria exilis).</title>
        <authorList>
            <person name="Bennetzen J.L."/>
            <person name="Chen S."/>
            <person name="Ma X."/>
            <person name="Wang X."/>
            <person name="Yssel A.E.J."/>
            <person name="Chaluvadi S.R."/>
            <person name="Johnson M."/>
            <person name="Gangashetty P."/>
            <person name="Hamidou F."/>
            <person name="Sanogo M.D."/>
            <person name="Zwaenepoel A."/>
            <person name="Wallace J."/>
            <person name="Van De Peer Y."/>
            <person name="Van Deynze A."/>
        </authorList>
    </citation>
    <scope>NUCLEOTIDE SEQUENCE</scope>
    <source>
        <tissue evidence="5">Leaves</tissue>
    </source>
</reference>
<dbReference type="InterPro" id="IPR039660">
    <property type="entry name" value="Ribosomal_eL14"/>
</dbReference>
<organism evidence="5 6">
    <name type="scientific">Digitaria exilis</name>
    <dbReference type="NCBI Taxonomy" id="1010633"/>
    <lineage>
        <taxon>Eukaryota</taxon>
        <taxon>Viridiplantae</taxon>
        <taxon>Streptophyta</taxon>
        <taxon>Embryophyta</taxon>
        <taxon>Tracheophyta</taxon>
        <taxon>Spermatophyta</taxon>
        <taxon>Magnoliopsida</taxon>
        <taxon>Liliopsida</taxon>
        <taxon>Poales</taxon>
        <taxon>Poaceae</taxon>
        <taxon>PACMAD clade</taxon>
        <taxon>Panicoideae</taxon>
        <taxon>Panicodae</taxon>
        <taxon>Paniceae</taxon>
        <taxon>Anthephorinae</taxon>
        <taxon>Digitaria</taxon>
    </lineage>
</organism>
<keyword evidence="2" id="KW-0689">Ribosomal protein</keyword>
<dbReference type="GO" id="GO:0003735">
    <property type="term" value="F:structural constituent of ribosome"/>
    <property type="evidence" value="ECO:0007669"/>
    <property type="project" value="InterPro"/>
</dbReference>
<dbReference type="GO" id="GO:0006412">
    <property type="term" value="P:translation"/>
    <property type="evidence" value="ECO:0007669"/>
    <property type="project" value="InterPro"/>
</dbReference>
<evidence type="ECO:0000256" key="3">
    <source>
        <dbReference type="ARBA" id="ARBA00023274"/>
    </source>
</evidence>
<dbReference type="Proteomes" id="UP000636709">
    <property type="component" value="Unassembled WGS sequence"/>
</dbReference>
<dbReference type="GO" id="GO:0022625">
    <property type="term" value="C:cytosolic large ribosomal subunit"/>
    <property type="evidence" value="ECO:0007669"/>
    <property type="project" value="TreeGrafter"/>
</dbReference>
<dbReference type="AlphaFoldDB" id="A0A835ERZ3"/>
<dbReference type="InterPro" id="IPR002784">
    <property type="entry name" value="Ribosomal_eL14_dom"/>
</dbReference>